<dbReference type="Pfam" id="PF07852">
    <property type="entry name" value="DUF1642"/>
    <property type="match status" value="1"/>
</dbReference>
<dbReference type="EMBL" id="AZGF01000031">
    <property type="protein sequence ID" value="KRM10199.1"/>
    <property type="molecule type" value="Genomic_DNA"/>
</dbReference>
<keyword evidence="2" id="KW-1185">Reference proteome</keyword>
<dbReference type="PATRIC" id="fig|1423807.3.peg.1501"/>
<evidence type="ECO:0000313" key="2">
    <source>
        <dbReference type="Proteomes" id="UP000051820"/>
    </source>
</evidence>
<accession>A0A0R1VXA6</accession>
<dbReference type="Proteomes" id="UP000051820">
    <property type="component" value="Unassembled WGS sequence"/>
</dbReference>
<organism evidence="1 2">
    <name type="scientific">Paucilactobacillus suebicus DSM 5007 = KCTC 3549</name>
    <dbReference type="NCBI Taxonomy" id="1423807"/>
    <lineage>
        <taxon>Bacteria</taxon>
        <taxon>Bacillati</taxon>
        <taxon>Bacillota</taxon>
        <taxon>Bacilli</taxon>
        <taxon>Lactobacillales</taxon>
        <taxon>Lactobacillaceae</taxon>
        <taxon>Paucilactobacillus</taxon>
    </lineage>
</organism>
<protein>
    <submittedName>
        <fullName evidence="1">Prophage Lp1 protein 31</fullName>
    </submittedName>
</protein>
<proteinExistence type="predicted"/>
<evidence type="ECO:0000313" key="1">
    <source>
        <dbReference type="EMBL" id="KRM10199.1"/>
    </source>
</evidence>
<comment type="caution">
    <text evidence="1">The sequence shown here is derived from an EMBL/GenBank/DDBJ whole genome shotgun (WGS) entry which is preliminary data.</text>
</comment>
<dbReference type="STRING" id="1423807.FD16_GL001470"/>
<reference evidence="1 2" key="1">
    <citation type="journal article" date="2015" name="Genome Announc.">
        <title>Expanding the biotechnology potential of lactobacilli through comparative genomics of 213 strains and associated genera.</title>
        <authorList>
            <person name="Sun Z."/>
            <person name="Harris H.M."/>
            <person name="McCann A."/>
            <person name="Guo C."/>
            <person name="Argimon S."/>
            <person name="Zhang W."/>
            <person name="Yang X."/>
            <person name="Jeffery I.B."/>
            <person name="Cooney J.C."/>
            <person name="Kagawa T.F."/>
            <person name="Liu W."/>
            <person name="Song Y."/>
            <person name="Salvetti E."/>
            <person name="Wrobel A."/>
            <person name="Rasinkangas P."/>
            <person name="Parkhill J."/>
            <person name="Rea M.C."/>
            <person name="O'Sullivan O."/>
            <person name="Ritari J."/>
            <person name="Douillard F.P."/>
            <person name="Paul Ross R."/>
            <person name="Yang R."/>
            <person name="Briner A.E."/>
            <person name="Felis G.E."/>
            <person name="de Vos W.M."/>
            <person name="Barrangou R."/>
            <person name="Klaenhammer T.R."/>
            <person name="Caufield P.W."/>
            <person name="Cui Y."/>
            <person name="Zhang H."/>
            <person name="O'Toole P.W."/>
        </authorList>
    </citation>
    <scope>NUCLEOTIDE SEQUENCE [LARGE SCALE GENOMIC DNA]</scope>
    <source>
        <strain evidence="1 2">DSM 5007</strain>
    </source>
</reference>
<sequence>MTKYIKTGTTEFEQFDGSDEMIGKYDIDPEQIGEGMPMYQLETLKGTIQIFIGDWIATGAEGEHWPIKDEIFRKSYKRLPVIPKAWGDTIEEFKANHYRLGEMFTEWDWNYDEQELIARAWLDGYEVSEVEK</sequence>
<name>A0A0R1VXA6_9LACO</name>
<dbReference type="AlphaFoldDB" id="A0A0R1VXA6"/>
<dbReference type="RefSeq" id="WP_010622310.1">
    <property type="nucleotide sequence ID" value="NZ_AZGF01000031.1"/>
</dbReference>
<gene>
    <name evidence="1" type="ORF">FD16_GL001470</name>
</gene>
<dbReference type="eggNOG" id="ENOG502ZZ0E">
    <property type="taxonomic scope" value="Bacteria"/>
</dbReference>
<dbReference type="InterPro" id="IPR012865">
    <property type="entry name" value="DUF1642"/>
</dbReference>